<evidence type="ECO:0000256" key="1">
    <source>
        <dbReference type="SAM" id="Phobius"/>
    </source>
</evidence>
<feature type="transmembrane region" description="Helical" evidence="1">
    <location>
        <begin position="152"/>
        <end position="171"/>
    </location>
</feature>
<evidence type="ECO:0000313" key="3">
    <source>
        <dbReference type="Proteomes" id="UP000016569"/>
    </source>
</evidence>
<comment type="caution">
    <text evidence="2">The sequence shown here is derived from an EMBL/GenBank/DDBJ whole genome shotgun (WGS) entry which is preliminary data.</text>
</comment>
<keyword evidence="3" id="KW-1185">Reference proteome</keyword>
<evidence type="ECO:0000313" key="2">
    <source>
        <dbReference type="EMBL" id="GAD60322.1"/>
    </source>
</evidence>
<dbReference type="InterPro" id="IPR024464">
    <property type="entry name" value="DUF2391"/>
</dbReference>
<dbReference type="NCBIfam" id="TIGR02587">
    <property type="entry name" value="TIGR02587 family membrane protein"/>
    <property type="match status" value="1"/>
</dbReference>
<feature type="transmembrane region" description="Helical" evidence="1">
    <location>
        <begin position="183"/>
        <end position="206"/>
    </location>
</feature>
<feature type="transmembrane region" description="Helical" evidence="1">
    <location>
        <begin position="82"/>
        <end position="102"/>
    </location>
</feature>
<dbReference type="RefSeq" id="WP_021698416.1">
    <property type="nucleotide sequence ID" value="NZ_BATC01000066.1"/>
</dbReference>
<keyword evidence="1" id="KW-0812">Transmembrane</keyword>
<keyword evidence="1" id="KW-1133">Transmembrane helix</keyword>
<dbReference type="AlphaFoldDB" id="A0A8E0TSB2"/>
<feature type="transmembrane region" description="Helical" evidence="1">
    <location>
        <begin position="218"/>
        <end position="242"/>
    </location>
</feature>
<evidence type="ECO:0008006" key="4">
    <source>
        <dbReference type="Google" id="ProtNLM"/>
    </source>
</evidence>
<proteinExistence type="predicted"/>
<dbReference type="OrthoDB" id="147125at2"/>
<accession>A0A8E0TSB2</accession>
<dbReference type="InterPro" id="IPR013416">
    <property type="entry name" value="CHP02587_IM"/>
</dbReference>
<dbReference type="Pfam" id="PF09622">
    <property type="entry name" value="DUF2391"/>
    <property type="match status" value="1"/>
</dbReference>
<reference evidence="3" key="1">
    <citation type="journal article" date="2013" name="Genome Announc.">
        <title>Draft Genome Sequence of the Dimorphic Prosthecate Bacterium Brevundimonas abyssalis TAR-001T.</title>
        <authorList>
            <person name="Tsubouchi T."/>
            <person name="Nishi S."/>
            <person name="Usui K."/>
            <person name="Shimane Y."/>
            <person name="Takaki Y."/>
            <person name="Maruyama T."/>
            <person name="Hatada Y."/>
        </authorList>
    </citation>
    <scope>NUCLEOTIDE SEQUENCE [LARGE SCALE GENOMIC DNA]</scope>
    <source>
        <strain evidence="3">TAR-001</strain>
    </source>
</reference>
<feature type="transmembrane region" description="Helical" evidence="1">
    <location>
        <begin position="52"/>
        <end position="70"/>
    </location>
</feature>
<dbReference type="Proteomes" id="UP000016569">
    <property type="component" value="Unassembled WGS sequence"/>
</dbReference>
<protein>
    <recommendedName>
        <fullName evidence="4">Integral membrane protein</fullName>
    </recommendedName>
</protein>
<feature type="transmembrane region" description="Helical" evidence="1">
    <location>
        <begin position="22"/>
        <end position="40"/>
    </location>
</feature>
<sequence length="276" mass="28793">MTGAALIDLDCERAWLRDLGRAFGGALLFGLPLLMTMEMWEAGAAMGPGRQLAFLALSVPLLWGLSYYAGFSNGGGVVSDGLDVAVALAVGFITAAMLLVLFGVIQWGDPAGEVAGRLMLQAAPAAMGALLARRQLAGGDDKDDGDEDKASYPGELFLMAAGALFLALNMAPTEEMELIAYKASPLQILGLMTLSVTLMHLIVYAAGFAGQEEHGRPVAAFFHFTLPGYAIALLVGLFVMWTFGRVADQGLAELVSVVLVLGFPAAIGAAAARLLV</sequence>
<keyword evidence="1" id="KW-0472">Membrane</keyword>
<feature type="transmembrane region" description="Helical" evidence="1">
    <location>
        <begin position="254"/>
        <end position="275"/>
    </location>
</feature>
<organism evidence="2 3">
    <name type="scientific">Brevundimonas abyssalis TAR-001</name>
    <dbReference type="NCBI Taxonomy" id="1391729"/>
    <lineage>
        <taxon>Bacteria</taxon>
        <taxon>Pseudomonadati</taxon>
        <taxon>Pseudomonadota</taxon>
        <taxon>Alphaproteobacteria</taxon>
        <taxon>Caulobacterales</taxon>
        <taxon>Caulobacteraceae</taxon>
        <taxon>Brevundimonas</taxon>
    </lineage>
</organism>
<dbReference type="EMBL" id="BATC01000066">
    <property type="protein sequence ID" value="GAD60322.1"/>
    <property type="molecule type" value="Genomic_DNA"/>
</dbReference>
<name>A0A8E0TSB2_9CAUL</name>
<gene>
    <name evidence="2" type="ORF">MBEBAB_2572</name>
</gene>